<dbReference type="PANTHER" id="PTHR15600">
    <property type="entry name" value="SACSIN"/>
    <property type="match status" value="1"/>
</dbReference>
<evidence type="ECO:0000259" key="1">
    <source>
        <dbReference type="Pfam" id="PF25794"/>
    </source>
</evidence>
<dbReference type="InterPro" id="IPR052972">
    <property type="entry name" value="Sacsin_chaperone_reg"/>
</dbReference>
<name>A0A3M6UCU3_POCDA</name>
<protein>
    <recommendedName>
        <fullName evidence="1">Sacsin/Nov domain-containing protein</fullName>
    </recommendedName>
</protein>
<evidence type="ECO:0000313" key="3">
    <source>
        <dbReference type="Proteomes" id="UP000275408"/>
    </source>
</evidence>
<dbReference type="InterPro" id="IPR058210">
    <property type="entry name" value="SACS/Nov_dom"/>
</dbReference>
<feature type="domain" description="Sacsin/Nov" evidence="1">
    <location>
        <begin position="350"/>
        <end position="417"/>
    </location>
</feature>
<organism evidence="2 3">
    <name type="scientific">Pocillopora damicornis</name>
    <name type="common">Cauliflower coral</name>
    <name type="synonym">Millepora damicornis</name>
    <dbReference type="NCBI Taxonomy" id="46731"/>
    <lineage>
        <taxon>Eukaryota</taxon>
        <taxon>Metazoa</taxon>
        <taxon>Cnidaria</taxon>
        <taxon>Anthozoa</taxon>
        <taxon>Hexacorallia</taxon>
        <taxon>Scleractinia</taxon>
        <taxon>Astrocoeniina</taxon>
        <taxon>Pocilloporidae</taxon>
        <taxon>Pocillopora</taxon>
    </lineage>
</organism>
<dbReference type="STRING" id="46731.A0A3M6UCU3"/>
<dbReference type="OrthoDB" id="10070270at2759"/>
<dbReference type="GO" id="GO:0030544">
    <property type="term" value="F:Hsp70 protein binding"/>
    <property type="evidence" value="ECO:0007669"/>
    <property type="project" value="TreeGrafter"/>
</dbReference>
<dbReference type="PANTHER" id="PTHR15600:SF42">
    <property type="entry name" value="SACSIN"/>
    <property type="match status" value="1"/>
</dbReference>
<accession>A0A3M6UCU3</accession>
<evidence type="ECO:0000313" key="2">
    <source>
        <dbReference type="EMBL" id="RMX51248.1"/>
    </source>
</evidence>
<reference evidence="2 3" key="1">
    <citation type="journal article" date="2018" name="Sci. Rep.">
        <title>Comparative analysis of the Pocillopora damicornis genome highlights role of immune system in coral evolution.</title>
        <authorList>
            <person name="Cunning R."/>
            <person name="Bay R.A."/>
            <person name="Gillette P."/>
            <person name="Baker A.C."/>
            <person name="Traylor-Knowles N."/>
        </authorList>
    </citation>
    <scope>NUCLEOTIDE SEQUENCE [LARGE SCALE GENOMIC DNA]</scope>
    <source>
        <strain evidence="2">RSMAS</strain>
        <tissue evidence="2">Whole animal</tissue>
    </source>
</reference>
<dbReference type="Pfam" id="PF25794">
    <property type="entry name" value="SACS"/>
    <property type="match status" value="1"/>
</dbReference>
<keyword evidence="3" id="KW-1185">Reference proteome</keyword>
<gene>
    <name evidence="2" type="ORF">pdam_00025997</name>
</gene>
<sequence>MAERAESIHRLNAVNSEVALKRVKEFIRFLERKIKYFDEPPPDSVRKRLLEARFIPVLRKPRNFPLKWKSEEYENDALLAPKDVFAEDEKYLLCCAESLIGVFVSRDVKALLKLNKKHATLDHIAWQLKQALSSNVASFDLNAMEEIKTVIKSVYSYLQNAISRNGAAVKKLLKDKKFILCGRKFLYAGQLAFQVRDDCSPYLYQLPKQLADDFPKLMRFAGVRERFEEKDFVSSLHQMRGQFSENELDEENLRVAVRLANQLGETFGSNAGNPALLEEKWGTVYLPDSRAVMTAVSELCFKDCPWMPDEEGVHFVHAKIPWSSCDLLGVKTRREEALQKHMVRISFGQKEKLTTRLKRILQCYPCEKEILKELLQNADDAQATEICFIKDPRHHPDVKVFEDCWKPLQGPALCVYN</sequence>
<dbReference type="AlphaFoldDB" id="A0A3M6UCU3"/>
<feature type="non-terminal residue" evidence="2">
    <location>
        <position position="417"/>
    </location>
</feature>
<dbReference type="Proteomes" id="UP000275408">
    <property type="component" value="Unassembled WGS sequence"/>
</dbReference>
<comment type="caution">
    <text evidence="2">The sequence shown here is derived from an EMBL/GenBank/DDBJ whole genome shotgun (WGS) entry which is preliminary data.</text>
</comment>
<proteinExistence type="predicted"/>
<dbReference type="EMBL" id="RCHS01001809">
    <property type="protein sequence ID" value="RMX51248.1"/>
    <property type="molecule type" value="Genomic_DNA"/>
</dbReference>